<evidence type="ECO:0000256" key="1">
    <source>
        <dbReference type="ARBA" id="ARBA00000085"/>
    </source>
</evidence>
<feature type="transmembrane region" description="Helical" evidence="7">
    <location>
        <begin position="123"/>
        <end position="140"/>
    </location>
</feature>
<dbReference type="Pfam" id="PF02518">
    <property type="entry name" value="HATPase_c"/>
    <property type="match status" value="1"/>
</dbReference>
<dbReference type="InterPro" id="IPR003594">
    <property type="entry name" value="HATPase_dom"/>
</dbReference>
<dbReference type="SUPFAM" id="SSF47384">
    <property type="entry name" value="Homodimeric domain of signal transducing histidine kinase"/>
    <property type="match status" value="1"/>
</dbReference>
<dbReference type="InterPro" id="IPR004358">
    <property type="entry name" value="Sig_transdc_His_kin-like_C"/>
</dbReference>
<accession>A0ABX2ES65</accession>
<sequence>MRSVFRFFAHHGDVELDNEFRRVYQAPGATYLGISLALALLTFLSFYLLDFIHGVLPAVGGVQSFRLFVIALLAIGSPLCFYRREFVARHYTALANVVMLGALQAAAFVAFNARAQLSHAELYWALTSSLCTGVVVVHAFSRLTVLNTAVVAGISSVTGVAYALHMPGQGAQIGRLITHLVVVNIAAFALAHSIENRERKLFLARKDKERRNIYAKELEAAKRAAEEANEAKSRFLANMSHEVRTPMNGVLQILESVAKKANQDDRALLEKAHSAGHALLQILNGILEYTKLSHRDSDARRCVVSIPDAVRTVKELHVAAATSKGLNLHTRLDLVPSVTRVVIDEVRLFEILNNLTGNAVKFTEAGFVELSSRLEPRPGESLPKACLHLQVRDTGKGIREEDLEKVFTPFFQGDSGADRRAGGIGLGLAIVHELVNAMGGKIEISSVEHLGTVVRVALPVEVAQPAAFAAVQPRSSGGTIVESLSEELGEFAGTVLLVEDNELNSMLASRMLEELGLQVTVAAHGREALEILGHQAFDVVLMDCQMPVLDGYEATKRIRQHEAMAAAKSPVPIIALTANTLASDREKCFASGMSDYLGKPYTEAQLRELLTRWLRTTHEGRGVVTSVTA</sequence>
<feature type="modified residue" description="4-aspartylphosphate" evidence="5">
    <location>
        <position position="543"/>
    </location>
</feature>
<keyword evidence="7" id="KW-0812">Transmembrane</keyword>
<feature type="coiled-coil region" evidence="6">
    <location>
        <begin position="211"/>
        <end position="238"/>
    </location>
</feature>
<evidence type="ECO:0000256" key="2">
    <source>
        <dbReference type="ARBA" id="ARBA00012438"/>
    </source>
</evidence>
<dbReference type="Proteomes" id="UP000737171">
    <property type="component" value="Unassembled WGS sequence"/>
</dbReference>
<feature type="transmembrane region" description="Helical" evidence="7">
    <location>
        <begin position="61"/>
        <end position="81"/>
    </location>
</feature>
<evidence type="ECO:0000256" key="3">
    <source>
        <dbReference type="ARBA" id="ARBA00022553"/>
    </source>
</evidence>
<dbReference type="SMART" id="SM00448">
    <property type="entry name" value="REC"/>
    <property type="match status" value="1"/>
</dbReference>
<feature type="transmembrane region" description="Helical" evidence="7">
    <location>
        <begin position="145"/>
        <end position="164"/>
    </location>
</feature>
<dbReference type="EMBL" id="JABRWJ010000011">
    <property type="protein sequence ID" value="NRF71362.1"/>
    <property type="molecule type" value="Genomic_DNA"/>
</dbReference>
<dbReference type="PRINTS" id="PR00344">
    <property type="entry name" value="BCTRLSENSOR"/>
</dbReference>
<dbReference type="PANTHER" id="PTHR45339">
    <property type="entry name" value="HYBRID SIGNAL TRANSDUCTION HISTIDINE KINASE J"/>
    <property type="match status" value="1"/>
</dbReference>
<evidence type="ECO:0000259" key="8">
    <source>
        <dbReference type="PROSITE" id="PS50109"/>
    </source>
</evidence>
<dbReference type="PANTHER" id="PTHR45339:SF1">
    <property type="entry name" value="HYBRID SIGNAL TRANSDUCTION HISTIDINE KINASE J"/>
    <property type="match status" value="1"/>
</dbReference>
<organism evidence="10 11">
    <name type="scientific">Pseudaquabacterium terrae</name>
    <dbReference type="NCBI Taxonomy" id="2732868"/>
    <lineage>
        <taxon>Bacteria</taxon>
        <taxon>Pseudomonadati</taxon>
        <taxon>Pseudomonadota</taxon>
        <taxon>Betaproteobacteria</taxon>
        <taxon>Burkholderiales</taxon>
        <taxon>Sphaerotilaceae</taxon>
        <taxon>Pseudaquabacterium</taxon>
    </lineage>
</organism>
<dbReference type="Gene3D" id="3.30.565.10">
    <property type="entry name" value="Histidine kinase-like ATPase, C-terminal domain"/>
    <property type="match status" value="1"/>
</dbReference>
<dbReference type="PROSITE" id="PS50110">
    <property type="entry name" value="RESPONSE_REGULATORY"/>
    <property type="match status" value="1"/>
</dbReference>
<dbReference type="Gene3D" id="3.40.50.2300">
    <property type="match status" value="1"/>
</dbReference>
<dbReference type="InterPro" id="IPR001789">
    <property type="entry name" value="Sig_transdc_resp-reg_receiver"/>
</dbReference>
<keyword evidence="3 5" id="KW-0597">Phosphoprotein</keyword>
<feature type="transmembrane region" description="Helical" evidence="7">
    <location>
        <begin position="29"/>
        <end position="49"/>
    </location>
</feature>
<keyword evidence="11" id="KW-1185">Reference proteome</keyword>
<dbReference type="EC" id="2.7.13.3" evidence="2"/>
<dbReference type="CDD" id="cd17546">
    <property type="entry name" value="REC_hyHK_CKI1_RcsC-like"/>
    <property type="match status" value="1"/>
</dbReference>
<comment type="caution">
    <text evidence="10">The sequence shown here is derived from an EMBL/GenBank/DDBJ whole genome shotgun (WGS) entry which is preliminary data.</text>
</comment>
<reference evidence="10 11" key="1">
    <citation type="submission" date="2020-05" db="EMBL/GenBank/DDBJ databases">
        <title>Aquincola sp. isolate from soil.</title>
        <authorList>
            <person name="Han J."/>
            <person name="Kim D.-U."/>
        </authorList>
    </citation>
    <scope>NUCLEOTIDE SEQUENCE [LARGE SCALE GENOMIC DNA]</scope>
    <source>
        <strain evidence="10 11">S2</strain>
    </source>
</reference>
<feature type="domain" description="Histidine kinase" evidence="8">
    <location>
        <begin position="238"/>
        <end position="462"/>
    </location>
</feature>
<evidence type="ECO:0000313" key="11">
    <source>
        <dbReference type="Proteomes" id="UP000737171"/>
    </source>
</evidence>
<dbReference type="RefSeq" id="WP_173132372.1">
    <property type="nucleotide sequence ID" value="NZ_JABRWJ010000011.1"/>
</dbReference>
<dbReference type="Pfam" id="PF00072">
    <property type="entry name" value="Response_reg"/>
    <property type="match status" value="1"/>
</dbReference>
<proteinExistence type="predicted"/>
<dbReference type="Gene3D" id="1.10.287.130">
    <property type="match status" value="1"/>
</dbReference>
<dbReference type="InterPro" id="IPR036097">
    <property type="entry name" value="HisK_dim/P_sf"/>
</dbReference>
<feature type="transmembrane region" description="Helical" evidence="7">
    <location>
        <begin position="93"/>
        <end position="111"/>
    </location>
</feature>
<dbReference type="InterPro" id="IPR005467">
    <property type="entry name" value="His_kinase_dom"/>
</dbReference>
<dbReference type="SMART" id="SM00387">
    <property type="entry name" value="HATPase_c"/>
    <property type="match status" value="1"/>
</dbReference>
<dbReference type="SUPFAM" id="SSF52172">
    <property type="entry name" value="CheY-like"/>
    <property type="match status" value="1"/>
</dbReference>
<evidence type="ECO:0000256" key="7">
    <source>
        <dbReference type="SAM" id="Phobius"/>
    </source>
</evidence>
<protein>
    <recommendedName>
        <fullName evidence="2">histidine kinase</fullName>
        <ecNumber evidence="2">2.7.13.3</ecNumber>
    </recommendedName>
</protein>
<keyword evidence="7" id="KW-0472">Membrane</keyword>
<gene>
    <name evidence="10" type="ORF">HLB44_30695</name>
</gene>
<dbReference type="PROSITE" id="PS50109">
    <property type="entry name" value="HIS_KIN"/>
    <property type="match status" value="1"/>
</dbReference>
<dbReference type="InterPro" id="IPR003661">
    <property type="entry name" value="HisK_dim/P_dom"/>
</dbReference>
<keyword evidence="7" id="KW-1133">Transmembrane helix</keyword>
<evidence type="ECO:0000256" key="6">
    <source>
        <dbReference type="SAM" id="Coils"/>
    </source>
</evidence>
<keyword evidence="4" id="KW-0902">Two-component regulatory system</keyword>
<keyword evidence="6" id="KW-0175">Coiled coil</keyword>
<evidence type="ECO:0000256" key="5">
    <source>
        <dbReference type="PROSITE-ProRule" id="PRU00169"/>
    </source>
</evidence>
<evidence type="ECO:0000313" key="10">
    <source>
        <dbReference type="EMBL" id="NRF71362.1"/>
    </source>
</evidence>
<name>A0ABX2ES65_9BURK</name>
<dbReference type="CDD" id="cd00082">
    <property type="entry name" value="HisKA"/>
    <property type="match status" value="1"/>
</dbReference>
<dbReference type="InterPro" id="IPR036890">
    <property type="entry name" value="HATPase_C_sf"/>
</dbReference>
<evidence type="ECO:0000259" key="9">
    <source>
        <dbReference type="PROSITE" id="PS50110"/>
    </source>
</evidence>
<dbReference type="SUPFAM" id="SSF55874">
    <property type="entry name" value="ATPase domain of HSP90 chaperone/DNA topoisomerase II/histidine kinase"/>
    <property type="match status" value="1"/>
</dbReference>
<feature type="domain" description="Response regulatory" evidence="9">
    <location>
        <begin position="494"/>
        <end position="614"/>
    </location>
</feature>
<dbReference type="Pfam" id="PF00512">
    <property type="entry name" value="HisKA"/>
    <property type="match status" value="1"/>
</dbReference>
<dbReference type="CDD" id="cd16922">
    <property type="entry name" value="HATPase_EvgS-ArcB-TorS-like"/>
    <property type="match status" value="1"/>
</dbReference>
<dbReference type="SMART" id="SM00388">
    <property type="entry name" value="HisKA"/>
    <property type="match status" value="1"/>
</dbReference>
<evidence type="ECO:0000256" key="4">
    <source>
        <dbReference type="ARBA" id="ARBA00023012"/>
    </source>
</evidence>
<comment type="catalytic activity">
    <reaction evidence="1">
        <text>ATP + protein L-histidine = ADP + protein N-phospho-L-histidine.</text>
        <dbReference type="EC" id="2.7.13.3"/>
    </reaction>
</comment>
<dbReference type="InterPro" id="IPR011006">
    <property type="entry name" value="CheY-like_superfamily"/>
</dbReference>